<dbReference type="EMBL" id="JAEKPD010000022">
    <property type="protein sequence ID" value="MBJ3764366.1"/>
    <property type="molecule type" value="Genomic_DNA"/>
</dbReference>
<evidence type="ECO:0000313" key="4">
    <source>
        <dbReference type="Proteomes" id="UP000642488"/>
    </source>
</evidence>
<accession>A0A934IK08</accession>
<gene>
    <name evidence="3" type="ORF">ILP92_16620</name>
</gene>
<dbReference type="PANTHER" id="PTHR12526">
    <property type="entry name" value="GLYCOSYLTRANSFERASE"/>
    <property type="match status" value="1"/>
</dbReference>
<dbReference type="Pfam" id="PF13579">
    <property type="entry name" value="Glyco_trans_4_4"/>
    <property type="match status" value="1"/>
</dbReference>
<sequence>MKRKLSITTSIHGQTDLIEEIITSFPEGGRIADIGTGSGLAARLFHDAGWEVSATGFDMEAYLDGHSLPDGVRVLADVDICDANQFEDGEFDAIWCAHVLEHVSNTGSALEELRRILKPEGWLFIAVPPYKDKVVGGHVNTGWNLGTLMYVLADAGFDLSGGRFIHHGYNVFGMVQRGPGRISNGSLHRANGDIEILAKAKRFPAGFPAKQGFDGRLPSVNWRWNRPPEDIPVPRADLANPPGIAPMKIGFFVPWITKGKGGTENVGQMMANAMAARGHDVTVFTFDDTKAPSRWPLDSSIALVHLTEAEGPPADHRMAVEVAGRNLDLLVGLHMNRTMLRYVRCAHKIGLPLVLSEHGDPRTTDWIGTFDPDERAIAMAGATLIHLLLDDFVETLDRSARAKARVIPNTIPEPETVSNVAKEKNRYVLLSVSRLVPRKNLSRLITAFAQVADDFPAWDLRLVGNGPQMSVLKAQARAAGLESRVEFSGELDDVYSQYRDADLFVTPSQFEAFGLTLCEAMAHGVPSIGLSACRGINRQIIDGRNGILCDGGDGLNSLDAALKTLMSDPELRVQYGNAAREDFLARYSNDVVFAAWEELFVEAAERPSALERPSHETLMSVRLWEAVWGQLPATKD</sequence>
<organism evidence="3 4">
    <name type="scientific">Palleronia pontilimi</name>
    <dbReference type="NCBI Taxonomy" id="1964209"/>
    <lineage>
        <taxon>Bacteria</taxon>
        <taxon>Pseudomonadati</taxon>
        <taxon>Pseudomonadota</taxon>
        <taxon>Alphaproteobacteria</taxon>
        <taxon>Rhodobacterales</taxon>
        <taxon>Roseobacteraceae</taxon>
        <taxon>Palleronia</taxon>
    </lineage>
</organism>
<feature type="domain" description="Glycosyltransferase subfamily 4-like N-terminal" evidence="2">
    <location>
        <begin position="261"/>
        <end position="409"/>
    </location>
</feature>
<dbReference type="AlphaFoldDB" id="A0A934IK08"/>
<dbReference type="Gene3D" id="3.40.50.2000">
    <property type="entry name" value="Glycogen Phosphorylase B"/>
    <property type="match status" value="2"/>
</dbReference>
<dbReference type="SUPFAM" id="SSF53335">
    <property type="entry name" value="S-adenosyl-L-methionine-dependent methyltransferases"/>
    <property type="match status" value="1"/>
</dbReference>
<reference evidence="3" key="1">
    <citation type="submission" date="2020-12" db="EMBL/GenBank/DDBJ databases">
        <title>Bacterial taxonomy.</title>
        <authorList>
            <person name="Pan X."/>
        </authorList>
    </citation>
    <scope>NUCLEOTIDE SEQUENCE</scope>
    <source>
        <strain evidence="3">KCTC 52957</strain>
    </source>
</reference>
<dbReference type="InterPro" id="IPR028098">
    <property type="entry name" value="Glyco_trans_4-like_N"/>
</dbReference>
<evidence type="ECO:0000259" key="2">
    <source>
        <dbReference type="Pfam" id="PF13579"/>
    </source>
</evidence>
<dbReference type="SUPFAM" id="SSF53756">
    <property type="entry name" value="UDP-Glycosyltransferase/glycogen phosphorylase"/>
    <property type="match status" value="1"/>
</dbReference>
<dbReference type="Pfam" id="PF13489">
    <property type="entry name" value="Methyltransf_23"/>
    <property type="match status" value="1"/>
</dbReference>
<comment type="caution">
    <text evidence="3">The sequence shown here is derived from an EMBL/GenBank/DDBJ whole genome shotgun (WGS) entry which is preliminary data.</text>
</comment>
<dbReference type="GO" id="GO:0016757">
    <property type="term" value="F:glycosyltransferase activity"/>
    <property type="evidence" value="ECO:0007669"/>
    <property type="project" value="InterPro"/>
</dbReference>
<feature type="domain" description="Glycosyl transferase family 1" evidence="1">
    <location>
        <begin position="420"/>
        <end position="581"/>
    </location>
</feature>
<evidence type="ECO:0000313" key="3">
    <source>
        <dbReference type="EMBL" id="MBJ3764366.1"/>
    </source>
</evidence>
<dbReference type="PANTHER" id="PTHR12526:SF635">
    <property type="entry name" value="GLYCOSYL TRANSFERASE GROUP 1"/>
    <property type="match status" value="1"/>
</dbReference>
<name>A0A934IK08_9RHOB</name>
<dbReference type="Proteomes" id="UP000642488">
    <property type="component" value="Unassembled WGS sequence"/>
</dbReference>
<proteinExistence type="predicted"/>
<dbReference type="Gene3D" id="3.40.50.150">
    <property type="entry name" value="Vaccinia Virus protein VP39"/>
    <property type="match status" value="1"/>
</dbReference>
<evidence type="ECO:0000259" key="1">
    <source>
        <dbReference type="Pfam" id="PF00534"/>
    </source>
</evidence>
<keyword evidence="4" id="KW-1185">Reference proteome</keyword>
<dbReference type="InterPro" id="IPR029063">
    <property type="entry name" value="SAM-dependent_MTases_sf"/>
</dbReference>
<dbReference type="Pfam" id="PF00534">
    <property type="entry name" value="Glycos_transf_1"/>
    <property type="match status" value="1"/>
</dbReference>
<dbReference type="CDD" id="cd02440">
    <property type="entry name" value="AdoMet_MTases"/>
    <property type="match status" value="1"/>
</dbReference>
<dbReference type="InterPro" id="IPR001296">
    <property type="entry name" value="Glyco_trans_1"/>
</dbReference>
<dbReference type="RefSeq" id="WP_198917536.1">
    <property type="nucleotide sequence ID" value="NZ_JAEKPD010000022.1"/>
</dbReference>
<protein>
    <submittedName>
        <fullName evidence="3">Glycosyltransferase</fullName>
    </submittedName>
</protein>